<keyword evidence="3" id="KW-1185">Reference proteome</keyword>
<dbReference type="AlphaFoldDB" id="A0AAV6U398"/>
<reference evidence="2 3" key="1">
    <citation type="journal article" date="2022" name="Nat. Ecol. Evol.">
        <title>A masculinizing supergene underlies an exaggerated male reproductive morph in a spider.</title>
        <authorList>
            <person name="Hendrickx F."/>
            <person name="De Corte Z."/>
            <person name="Sonet G."/>
            <person name="Van Belleghem S.M."/>
            <person name="Kostlbacher S."/>
            <person name="Vangestel C."/>
        </authorList>
    </citation>
    <scope>NUCLEOTIDE SEQUENCE [LARGE SCALE GENOMIC DNA]</scope>
    <source>
        <strain evidence="2">W744_W776</strain>
    </source>
</reference>
<dbReference type="CDD" id="cd08544">
    <property type="entry name" value="Reeler"/>
    <property type="match status" value="1"/>
</dbReference>
<dbReference type="InterPro" id="IPR042307">
    <property type="entry name" value="Reeler_sf"/>
</dbReference>
<dbReference type="PANTHER" id="PTHR45828:SF40">
    <property type="entry name" value="REELIN DOMAIN-CONTAINING PROTEIN"/>
    <property type="match status" value="1"/>
</dbReference>
<organism evidence="2 3">
    <name type="scientific">Oedothorax gibbosus</name>
    <dbReference type="NCBI Taxonomy" id="931172"/>
    <lineage>
        <taxon>Eukaryota</taxon>
        <taxon>Metazoa</taxon>
        <taxon>Ecdysozoa</taxon>
        <taxon>Arthropoda</taxon>
        <taxon>Chelicerata</taxon>
        <taxon>Arachnida</taxon>
        <taxon>Araneae</taxon>
        <taxon>Araneomorphae</taxon>
        <taxon>Entelegynae</taxon>
        <taxon>Araneoidea</taxon>
        <taxon>Linyphiidae</taxon>
        <taxon>Erigoninae</taxon>
        <taxon>Oedothorax</taxon>
    </lineage>
</organism>
<gene>
    <name evidence="2" type="ORF">JTE90_023422</name>
</gene>
<comment type="caution">
    <text evidence="2">The sequence shown here is derived from an EMBL/GenBank/DDBJ whole genome shotgun (WGS) entry which is preliminary data.</text>
</comment>
<name>A0AAV6U398_9ARAC</name>
<feature type="domain" description="Reelin" evidence="1">
    <location>
        <begin position="1"/>
        <end position="127"/>
    </location>
</feature>
<protein>
    <recommendedName>
        <fullName evidence="1">Reelin domain-containing protein</fullName>
    </recommendedName>
</protein>
<dbReference type="Pfam" id="PF02014">
    <property type="entry name" value="Reeler"/>
    <property type="match status" value="1"/>
</dbReference>
<sequence>MRTQGLPLPSSRSPYVLLQTAVSYKPGQVINVSIQRLNSESSFKGFMVQAIEKSSSKYIGTFLDADGLRLVDECSAVLQSDNKPKTRIQLAWVAPLNQRGDVIFRGTIVEHRTQYYDNLISQPEPQK</sequence>
<dbReference type="PROSITE" id="PS51019">
    <property type="entry name" value="REELIN"/>
    <property type="match status" value="1"/>
</dbReference>
<evidence type="ECO:0000313" key="3">
    <source>
        <dbReference type="Proteomes" id="UP000827092"/>
    </source>
</evidence>
<dbReference type="InterPro" id="IPR051237">
    <property type="entry name" value="Ferric-chelate_Red/DefProt"/>
</dbReference>
<dbReference type="InterPro" id="IPR002861">
    <property type="entry name" value="Reeler_dom"/>
</dbReference>
<dbReference type="EMBL" id="JAFNEN010000692">
    <property type="protein sequence ID" value="KAG8178493.1"/>
    <property type="molecule type" value="Genomic_DNA"/>
</dbReference>
<dbReference type="Gene3D" id="2.60.40.4060">
    <property type="entry name" value="Reeler domain"/>
    <property type="match status" value="1"/>
</dbReference>
<evidence type="ECO:0000259" key="1">
    <source>
        <dbReference type="PROSITE" id="PS51019"/>
    </source>
</evidence>
<proteinExistence type="predicted"/>
<dbReference type="GO" id="GO:0016020">
    <property type="term" value="C:membrane"/>
    <property type="evidence" value="ECO:0007669"/>
    <property type="project" value="TreeGrafter"/>
</dbReference>
<dbReference type="Proteomes" id="UP000827092">
    <property type="component" value="Unassembled WGS sequence"/>
</dbReference>
<accession>A0AAV6U398</accession>
<dbReference type="PANTHER" id="PTHR45828">
    <property type="entry name" value="CYTOCHROME B561/FERRIC REDUCTASE TRANSMEMBRANE"/>
    <property type="match status" value="1"/>
</dbReference>
<evidence type="ECO:0000313" key="2">
    <source>
        <dbReference type="EMBL" id="KAG8178493.1"/>
    </source>
</evidence>